<sequence length="820" mass="91363" precursor="true">MIRRVRFVAPIPLLALVLAPMSVIQAASAKDFTVSPAEVDRATPFDQVQIQVTDSTGPTDLTRNCSYESLTPKILSVDSLGRVRFLGPGNGRVRVAHGSKTKEVPFTVVDPKEGTPISFAEDIQPILTKAGCNQGACHASQFGQGGLILSLFGYAPKQDHRQLVEEWFGRRVSRARPDQSLVLLKATATVPHKGGPRFEVGSLDYQTLLAWIDQGTPGPTKEANVIDLELLPKERPYRENQTQQLRVVAHYSDGSVRDVTHRAKYDSMGEGVATVDSSGLITCVGKGLAPVMVRYQGQAKVTHVLCPHADSIDLAGFEPNNFVDEKVVDRWKQLGLSPSGLCSDEVFLRRAFLDATGTLPSTEKVASFLASTDPKKREHLVDELLGTGDFATAGSPYVEEWSAYWALKWGDLLRVNRNSIGDGGMWAFHHWIRDALRQNMPVDQFVREIISAQGSIFDNGPANYFKIATKPEDLAETTVQVFLGVRLQCARCHHHPFEEYSQADYYGLAAFFTRVRTKNSVAFGARDGDIVVMLRDKGSIRHPRTRETMSPTPLKGESMTIDPSVDPRRPLANWITSKENRLFARNVVNRIWGYLMGSGLVEPIDDMRETNPASNPALLDALADHFVESDFNLKELMRAIMVSKAYQLDSTPRPENVNQDRYYTHYNVKRLPAEALFDAVDFACGTKETFRGVPRNVRAIELPDPNFASYFLDTMGRPKRAVACECERTGEPNLAQVLHIANGDVVNRKLGDKKGRIAELLKVDDDQAIDTMYLVTLSRHSTKEELSRCKKVITNAPDRRLGLEDVLWALLNSREFLFNH</sequence>
<evidence type="ECO:0000313" key="5">
    <source>
        <dbReference type="EMBL" id="QDU63126.1"/>
    </source>
</evidence>
<protein>
    <submittedName>
        <fullName evidence="5">Bacterial Ig-like domain (Group 2)</fullName>
    </submittedName>
</protein>
<reference evidence="5 6" key="1">
    <citation type="submission" date="2019-02" db="EMBL/GenBank/DDBJ databases">
        <title>Deep-cultivation of Planctomycetes and their phenomic and genomic characterization uncovers novel biology.</title>
        <authorList>
            <person name="Wiegand S."/>
            <person name="Jogler M."/>
            <person name="Boedeker C."/>
            <person name="Pinto D."/>
            <person name="Vollmers J."/>
            <person name="Rivas-Marin E."/>
            <person name="Kohn T."/>
            <person name="Peeters S.H."/>
            <person name="Heuer A."/>
            <person name="Rast P."/>
            <person name="Oberbeckmann S."/>
            <person name="Bunk B."/>
            <person name="Jeske O."/>
            <person name="Meyerdierks A."/>
            <person name="Storesund J.E."/>
            <person name="Kallscheuer N."/>
            <person name="Luecker S."/>
            <person name="Lage O.M."/>
            <person name="Pohl T."/>
            <person name="Merkel B.J."/>
            <person name="Hornburger P."/>
            <person name="Mueller R.-W."/>
            <person name="Bruemmer F."/>
            <person name="Labrenz M."/>
            <person name="Spormann A.M."/>
            <person name="Op den Camp H."/>
            <person name="Overmann J."/>
            <person name="Amann R."/>
            <person name="Jetten M.S.M."/>
            <person name="Mascher T."/>
            <person name="Medema M.H."/>
            <person name="Devos D.P."/>
            <person name="Kaster A.-K."/>
            <person name="Ovreas L."/>
            <person name="Rohde M."/>
            <person name="Galperin M.Y."/>
            <person name="Jogler C."/>
        </authorList>
    </citation>
    <scope>NUCLEOTIDE SEQUENCE [LARGE SCALE GENOMIC DNA]</scope>
    <source>
        <strain evidence="5 6">Pan216</strain>
    </source>
</reference>
<dbReference type="SUPFAM" id="SSF49373">
    <property type="entry name" value="Invasin/intimin cell-adhesion fragments"/>
    <property type="match status" value="1"/>
</dbReference>
<accession>A0A518B823</accession>
<dbReference type="KEGG" id="knv:Pan216_40010"/>
<feature type="domain" description="DUF1553" evidence="4">
    <location>
        <begin position="568"/>
        <end position="792"/>
    </location>
</feature>
<proteinExistence type="predicted"/>
<dbReference type="Pfam" id="PF07587">
    <property type="entry name" value="PSD1"/>
    <property type="match status" value="1"/>
</dbReference>
<organism evidence="5 6">
    <name type="scientific">Kolteria novifilia</name>
    <dbReference type="NCBI Taxonomy" id="2527975"/>
    <lineage>
        <taxon>Bacteria</taxon>
        <taxon>Pseudomonadati</taxon>
        <taxon>Planctomycetota</taxon>
        <taxon>Planctomycetia</taxon>
        <taxon>Kolteriales</taxon>
        <taxon>Kolteriaceae</taxon>
        <taxon>Kolteria</taxon>
    </lineage>
</organism>
<dbReference type="InterPro" id="IPR011444">
    <property type="entry name" value="DUF1549"/>
</dbReference>
<dbReference type="RefSeq" id="WP_145260358.1">
    <property type="nucleotide sequence ID" value="NZ_CP036279.1"/>
</dbReference>
<dbReference type="PANTHER" id="PTHR35889">
    <property type="entry name" value="CYCLOINULO-OLIGOSACCHARIDE FRUCTANOTRANSFERASE-RELATED"/>
    <property type="match status" value="1"/>
</dbReference>
<evidence type="ECO:0000313" key="6">
    <source>
        <dbReference type="Proteomes" id="UP000317093"/>
    </source>
</evidence>
<dbReference type="OrthoDB" id="289126at2"/>
<evidence type="ECO:0000259" key="4">
    <source>
        <dbReference type="Pfam" id="PF07587"/>
    </source>
</evidence>
<keyword evidence="2" id="KW-0732">Signal</keyword>
<dbReference type="PANTHER" id="PTHR35889:SF3">
    <property type="entry name" value="F-BOX DOMAIN-CONTAINING PROTEIN"/>
    <property type="match status" value="1"/>
</dbReference>
<feature type="region of interest" description="Disordered" evidence="1">
    <location>
        <begin position="543"/>
        <end position="562"/>
    </location>
</feature>
<dbReference type="InterPro" id="IPR008964">
    <property type="entry name" value="Invasin/intimin_cell_adhesion"/>
</dbReference>
<dbReference type="InterPro" id="IPR022655">
    <property type="entry name" value="DUF1553"/>
</dbReference>
<dbReference type="Gene3D" id="2.60.40.1080">
    <property type="match status" value="1"/>
</dbReference>
<evidence type="ECO:0000256" key="1">
    <source>
        <dbReference type="SAM" id="MobiDB-lite"/>
    </source>
</evidence>
<evidence type="ECO:0000256" key="2">
    <source>
        <dbReference type="SAM" id="SignalP"/>
    </source>
</evidence>
<gene>
    <name evidence="5" type="ORF">Pan216_40010</name>
</gene>
<evidence type="ECO:0000259" key="3">
    <source>
        <dbReference type="Pfam" id="PF07583"/>
    </source>
</evidence>
<feature type="chain" id="PRO_5021869078" evidence="2">
    <location>
        <begin position="30"/>
        <end position="820"/>
    </location>
</feature>
<dbReference type="EMBL" id="CP036279">
    <property type="protein sequence ID" value="QDU63126.1"/>
    <property type="molecule type" value="Genomic_DNA"/>
</dbReference>
<dbReference type="Pfam" id="PF07583">
    <property type="entry name" value="PSCyt2"/>
    <property type="match status" value="1"/>
</dbReference>
<feature type="domain" description="DUF1549" evidence="3">
    <location>
        <begin position="323"/>
        <end position="516"/>
    </location>
</feature>
<feature type="signal peptide" evidence="2">
    <location>
        <begin position="1"/>
        <end position="29"/>
    </location>
</feature>
<dbReference type="Proteomes" id="UP000317093">
    <property type="component" value="Chromosome"/>
</dbReference>
<dbReference type="AlphaFoldDB" id="A0A518B823"/>
<name>A0A518B823_9BACT</name>
<keyword evidence="6" id="KW-1185">Reference proteome</keyword>